<dbReference type="Proteomes" id="UP000324705">
    <property type="component" value="Chromosome 1A"/>
</dbReference>
<accession>A0A9R0Q6B8</accession>
<dbReference type="Pfam" id="PF09797">
    <property type="entry name" value="NatB_MDM20"/>
    <property type="match status" value="2"/>
</dbReference>
<evidence type="ECO:0000256" key="1">
    <source>
        <dbReference type="ARBA" id="ARBA00006298"/>
    </source>
</evidence>
<dbReference type="EMBL" id="LT934111">
    <property type="protein sequence ID" value="VAH05802.1"/>
    <property type="molecule type" value="Genomic_DNA"/>
</dbReference>
<dbReference type="InterPro" id="IPR011990">
    <property type="entry name" value="TPR-like_helical_dom_sf"/>
</dbReference>
<evidence type="ECO:0000313" key="2">
    <source>
        <dbReference type="EMBL" id="VAH05802.1"/>
    </source>
</evidence>
<dbReference type="PANTHER" id="PTHR22767">
    <property type="entry name" value="N-TERMINAL ACETYLTRANSFERASE-RELATED"/>
    <property type="match status" value="1"/>
</dbReference>
<dbReference type="InterPro" id="IPR019183">
    <property type="entry name" value="NAA25_NatB_aux_su"/>
</dbReference>
<dbReference type="SUPFAM" id="SSF48452">
    <property type="entry name" value="TPR-like"/>
    <property type="match status" value="1"/>
</dbReference>
<dbReference type="PANTHER" id="PTHR22767:SF3">
    <property type="entry name" value="N-ALPHA-ACETYLTRANSFERASE 25, NATB AUXILIARY SUBUNIT"/>
    <property type="match status" value="1"/>
</dbReference>
<proteinExistence type="inferred from homology"/>
<dbReference type="GO" id="GO:0031416">
    <property type="term" value="C:NatB complex"/>
    <property type="evidence" value="ECO:0007669"/>
    <property type="project" value="TreeGrafter"/>
</dbReference>
<keyword evidence="3" id="KW-1185">Reference proteome</keyword>
<reference evidence="2 3" key="1">
    <citation type="submission" date="2017-09" db="EMBL/GenBank/DDBJ databases">
        <authorList>
            <consortium name="International Durum Wheat Genome Sequencing Consortium (IDWGSC)"/>
            <person name="Milanesi L."/>
        </authorList>
    </citation>
    <scope>NUCLEOTIDE SEQUENCE [LARGE SCALE GENOMIC DNA]</scope>
    <source>
        <strain evidence="3">cv. Svevo</strain>
    </source>
</reference>
<protein>
    <submittedName>
        <fullName evidence="2">Uncharacterized protein</fullName>
    </submittedName>
</protein>
<sequence length="1080" mass="121977">MGMGEVMFLYGKSTYKELMDERFKEKVTETKALKALTLERMGKPDEALSVCLEAKELLYSNNIFHFDDLTLSTLQIVFQRLERLDLATSCYEYACTKYPNNLELMMGLFNCYVREYSYVKQQQTALRMYKTVGEERFLLWAVCSIQLQAYFSSGGEKLLAFAEALLKKHISSHSLHEPEALSLYVSILEQQAKYDAALEVLSGDLGSLMGREEDKLRLQRGRGRPNLTMGGSEGLEYHQRFSHGQGSLGTVVKLLPCDHEVTGSSPGNSLLQKCCLLERDVKLPKPTTGEHTCSSCSVDSNKTSLSEEVVESRLASALLFVQKLQKNDSSDSVRGPHLANIEIERQHCLSGNSTKFMEALVNYFHRFGHLSCSSSDVEIYLHMLSGDEITELLDTISRSFDASSVSVKALGLTITTFKVQELLGTLLSKSTTDLQRIAKGMVETFYKNLPLSRDLDPQESMHGEELLSMASNILVQVKAKHYFFSLIAFWTSSFHHQPPYECKSPSSSTYWLHHFFLPKALLNDPLERLSHLTLELPPLRSSDFGMLIPLDMNLEAKLFWRTRNLGYLLEAVLVLEFGLTVRKHVWQYKITLVHLYSYLGALPLAHRWYVSLEVKNILLESVSHHILPQMLSSPCLQQTASLVKDYLRFMDDHLKESADLTCLAYRHRTYSKVIEFVQFKNRLQRSMQYLAVKSDSVILSLKQKSESLEEVELVFSIHFGVFVGSFMVLEAQKFLLLLWTCDFTEPIDESSTPARFRAKVCKHKSTEKDGPKMRDAERKCLVPRLVYLSMHGCVSSLRETEPNGSVSDITVGEMKTLLEKYARTIGYSMDDALSMILGISSGKKSMKDFAPDIVSWMSFAVFINAMNLWSNESVIPRTDPSSPSSWEIVDSLVKICIEEHLTDANRILTCPGNKIPLLVQMVTEPISWHLIIIQSCMRVVAPQGKKKKKSGPSLRPNMPQLQGIQRSVQCLIETLRSVQKWLSDQMSPEEQGLDILMSYLQGTGDEGPGQTFRVLEEKPAAHASELGDRIAQSLEAWSSTGVVRRIVGAEHEVLAEFKKMVDSKLKLLMSESASLSSVLH</sequence>
<dbReference type="Gramene" id="TRITD1Av1G130220.7">
    <property type="protein sequence ID" value="TRITD1Av1G130220.7"/>
    <property type="gene ID" value="TRITD1Av1G130220"/>
</dbReference>
<name>A0A9R0Q6B8_TRITD</name>
<organism evidence="2 3">
    <name type="scientific">Triticum turgidum subsp. durum</name>
    <name type="common">Durum wheat</name>
    <name type="synonym">Triticum durum</name>
    <dbReference type="NCBI Taxonomy" id="4567"/>
    <lineage>
        <taxon>Eukaryota</taxon>
        <taxon>Viridiplantae</taxon>
        <taxon>Streptophyta</taxon>
        <taxon>Embryophyta</taxon>
        <taxon>Tracheophyta</taxon>
        <taxon>Spermatophyta</taxon>
        <taxon>Magnoliopsida</taxon>
        <taxon>Liliopsida</taxon>
        <taxon>Poales</taxon>
        <taxon>Poaceae</taxon>
        <taxon>BOP clade</taxon>
        <taxon>Pooideae</taxon>
        <taxon>Triticodae</taxon>
        <taxon>Triticeae</taxon>
        <taxon>Triticinae</taxon>
        <taxon>Triticum</taxon>
    </lineage>
</organism>
<dbReference type="AlphaFoldDB" id="A0A9R0Q6B8"/>
<gene>
    <name evidence="2" type="ORF">TRITD_1Av1G130220</name>
</gene>
<evidence type="ECO:0000313" key="3">
    <source>
        <dbReference type="Proteomes" id="UP000324705"/>
    </source>
</evidence>
<comment type="similarity">
    <text evidence="1">Belongs to the MDM20/NAA25 family.</text>
</comment>
<dbReference type="Gene3D" id="1.25.40.1040">
    <property type="match status" value="1"/>
</dbReference>
<dbReference type="OMA" id="NIMLESM"/>